<feature type="chain" id="PRO_5041257724" description="3',5'-cyclic-nucleotide phosphodiesterase" evidence="2">
    <location>
        <begin position="33"/>
        <end position="116"/>
    </location>
</feature>
<dbReference type="Proteomes" id="UP001055286">
    <property type="component" value="Unassembled WGS sequence"/>
</dbReference>
<sequence>MLRTPPLSHRAFTRLALLGSLALAALAGSAAASPRDNRAEACTRARSDGERQALGCWRLRHEAGRGQRIHGGATVADFYATVPAEREATESKADQRRRDWVRARARGRVAGGDEAR</sequence>
<reference evidence="3" key="2">
    <citation type="submission" date="2021-08" db="EMBL/GenBank/DDBJ databases">
        <authorList>
            <person name="Tani A."/>
            <person name="Ola A."/>
            <person name="Ogura Y."/>
            <person name="Katsura K."/>
            <person name="Hayashi T."/>
        </authorList>
    </citation>
    <scope>NUCLEOTIDE SEQUENCE</scope>
    <source>
        <strain evidence="3">JCM 32048</strain>
    </source>
</reference>
<dbReference type="PROSITE" id="PS51318">
    <property type="entry name" value="TAT"/>
    <property type="match status" value="1"/>
</dbReference>
<dbReference type="AlphaFoldDB" id="A0AA37HGN9"/>
<comment type="caution">
    <text evidence="3">The sequence shown here is derived from an EMBL/GenBank/DDBJ whole genome shotgun (WGS) entry which is preliminary data.</text>
</comment>
<feature type="compositionally biased region" description="Basic and acidic residues" evidence="1">
    <location>
        <begin position="85"/>
        <end position="102"/>
    </location>
</feature>
<evidence type="ECO:0008006" key="5">
    <source>
        <dbReference type="Google" id="ProtNLM"/>
    </source>
</evidence>
<evidence type="ECO:0000256" key="1">
    <source>
        <dbReference type="SAM" id="MobiDB-lite"/>
    </source>
</evidence>
<gene>
    <name evidence="3" type="ORF">MPEAHAMD_5030</name>
</gene>
<evidence type="ECO:0000313" key="3">
    <source>
        <dbReference type="EMBL" id="GJD64845.1"/>
    </source>
</evidence>
<evidence type="ECO:0000256" key="2">
    <source>
        <dbReference type="SAM" id="SignalP"/>
    </source>
</evidence>
<protein>
    <recommendedName>
        <fullName evidence="5">3',5'-cyclic-nucleotide phosphodiesterase</fullName>
    </recommendedName>
</protein>
<dbReference type="RefSeq" id="WP_099903403.1">
    <property type="nucleotide sequence ID" value="NZ_BPQJ01000030.1"/>
</dbReference>
<accession>A0AA37HGN9</accession>
<feature type="region of interest" description="Disordered" evidence="1">
    <location>
        <begin position="85"/>
        <end position="116"/>
    </location>
</feature>
<dbReference type="EMBL" id="BPQJ01000030">
    <property type="protein sequence ID" value="GJD64845.1"/>
    <property type="molecule type" value="Genomic_DNA"/>
</dbReference>
<keyword evidence="2" id="KW-0732">Signal</keyword>
<name>A0AA37HGN9_9HYPH</name>
<reference evidence="3" key="1">
    <citation type="journal article" date="2016" name="Front. Microbiol.">
        <title>Genome Sequence of the Piezophilic, Mesophilic Sulfate-Reducing Bacterium Desulfovibrio indicus J2T.</title>
        <authorList>
            <person name="Cao J."/>
            <person name="Maignien L."/>
            <person name="Shao Z."/>
            <person name="Alain K."/>
            <person name="Jebbar M."/>
        </authorList>
    </citation>
    <scope>NUCLEOTIDE SEQUENCE</scope>
    <source>
        <strain evidence="3">JCM 32048</strain>
    </source>
</reference>
<proteinExistence type="predicted"/>
<organism evidence="3 4">
    <name type="scientific">Methylobacterium frigidaeris</name>
    <dbReference type="NCBI Taxonomy" id="2038277"/>
    <lineage>
        <taxon>Bacteria</taxon>
        <taxon>Pseudomonadati</taxon>
        <taxon>Pseudomonadota</taxon>
        <taxon>Alphaproteobacteria</taxon>
        <taxon>Hyphomicrobiales</taxon>
        <taxon>Methylobacteriaceae</taxon>
        <taxon>Methylobacterium</taxon>
    </lineage>
</organism>
<evidence type="ECO:0000313" key="4">
    <source>
        <dbReference type="Proteomes" id="UP001055286"/>
    </source>
</evidence>
<dbReference type="InterPro" id="IPR006311">
    <property type="entry name" value="TAT_signal"/>
</dbReference>
<keyword evidence="4" id="KW-1185">Reference proteome</keyword>
<feature type="signal peptide" evidence="2">
    <location>
        <begin position="1"/>
        <end position="32"/>
    </location>
</feature>